<feature type="domain" description="AAA+ ATPase" evidence="5">
    <location>
        <begin position="594"/>
        <end position="726"/>
    </location>
</feature>
<evidence type="ECO:0000256" key="1">
    <source>
        <dbReference type="ARBA" id="ARBA00006914"/>
    </source>
</evidence>
<dbReference type="PANTHER" id="PTHR23073">
    <property type="entry name" value="26S PROTEASOME REGULATORY SUBUNIT"/>
    <property type="match status" value="1"/>
</dbReference>
<proteinExistence type="inferred from homology"/>
<dbReference type="InterPro" id="IPR054472">
    <property type="entry name" value="WHD"/>
</dbReference>
<feature type="compositionally biased region" description="Low complexity" evidence="4">
    <location>
        <begin position="12"/>
        <end position="21"/>
    </location>
</feature>
<keyword evidence="2" id="KW-0547">Nucleotide-binding</keyword>
<dbReference type="CDD" id="cd19481">
    <property type="entry name" value="RecA-like_protease"/>
    <property type="match status" value="1"/>
</dbReference>
<protein>
    <recommendedName>
        <fullName evidence="5">AAA+ ATPase domain-containing protein</fullName>
    </recommendedName>
</protein>
<sequence>MGTTGAGEDMATHATATGQTGAAAALGDGTTLTAEIRRVLARVDAHALRATKGEEHPPHTPAPGPADGSGTAHEERPAHTPVPGPAVGSGTAHEERPAHTPVPGPADGPGTAHEERPAHTPVPGPADGPGTAHEERPAHTPVPGPADGPGTAHEERPAHTPVPGPADGPGTAHEEHPPHTPVPEPADGPGTAHEERPAHTPVPGPADGPGTAPLDALVTCFGLTAFERDLVLLTAAQELEPTTAARCAAASGDPERAHPTFSLALAALDEPHWSALPPVSPLRRWRILEPDDVSRLTTTRLRLDERILHFLLGSPYLDARLHGQALRTPVPDRLPPSYDLAASRVAGGWTDGARPDAPLLVELVGGDPRSRADIAAAAAARAGLGLYTVSAEDIPVDPAERDRFARLWQREAILLPAALLVEFGEPDREQRSATEAFLAGAAVPVVVSSNDPRRTDRPHGTRVTVPSLGDEEQLALWADAFSDVADLGEGELRSLTAQFQLPPHVVRSAAATVRRELPHEDRLDAAGLAWRAGMDEARIGMDELGRRIEPQAGWSDLVLHERQTGVLREIVAHVRQRPVVHQEWGFGATLRRGLGVTALFAGGSGTGKTLAAEVMAKELGLDLFVVDLSQVVSKYIGETEKNLRRVFDAAERGGALLLFDEADALFGKRSEVKDSHDRYANLEVSYLLMRMEAYRGLAILTTNMKKALDNAFLRRIRFVIDFPFPAEYERAEIWRRVLPPQAPVKDIDPELLARLTVAGGSIRNIALSGAFLAAEEGEALQMRHMLAAARTEYLKLERSLTPTEVRGWV</sequence>
<dbReference type="Pfam" id="PF22977">
    <property type="entry name" value="WHD"/>
    <property type="match status" value="1"/>
</dbReference>
<evidence type="ECO:0000256" key="2">
    <source>
        <dbReference type="ARBA" id="ARBA00022741"/>
    </source>
</evidence>
<dbReference type="GO" id="GO:0005524">
    <property type="term" value="F:ATP binding"/>
    <property type="evidence" value="ECO:0007669"/>
    <property type="project" value="UniProtKB-KW"/>
</dbReference>
<feature type="region of interest" description="Disordered" evidence="4">
    <location>
        <begin position="50"/>
        <end position="211"/>
    </location>
</feature>
<dbReference type="Pfam" id="PF00004">
    <property type="entry name" value="AAA"/>
    <property type="match status" value="1"/>
</dbReference>
<accession>A0A7G1N6Z6</accession>
<evidence type="ECO:0000259" key="5">
    <source>
        <dbReference type="SMART" id="SM00382"/>
    </source>
</evidence>
<feature type="region of interest" description="Disordered" evidence="4">
    <location>
        <begin position="1"/>
        <end position="21"/>
    </location>
</feature>
<dbReference type="SUPFAM" id="SSF52540">
    <property type="entry name" value="P-loop containing nucleoside triphosphate hydrolases"/>
    <property type="match status" value="1"/>
</dbReference>
<dbReference type="InterPro" id="IPR027417">
    <property type="entry name" value="P-loop_NTPase"/>
</dbReference>
<dbReference type="AlphaFoldDB" id="A0A7G1N6Z6"/>
<evidence type="ECO:0000256" key="4">
    <source>
        <dbReference type="SAM" id="MobiDB-lite"/>
    </source>
</evidence>
<evidence type="ECO:0000256" key="3">
    <source>
        <dbReference type="ARBA" id="ARBA00022840"/>
    </source>
</evidence>
<dbReference type="InterPro" id="IPR050221">
    <property type="entry name" value="26S_Proteasome_ATPase"/>
</dbReference>
<evidence type="ECO:0000313" key="7">
    <source>
        <dbReference type="Proteomes" id="UP000516373"/>
    </source>
</evidence>
<dbReference type="InterPro" id="IPR003593">
    <property type="entry name" value="AAA+_ATPase"/>
</dbReference>
<reference evidence="6 7" key="1">
    <citation type="journal article" date="2014" name="Int. J. Syst. Evol. Microbiol.">
        <title>Complete genome sequence of Corynebacterium casei LMG S-19264T (=DSM 44701T), isolated from a smear-ripened cheese.</title>
        <authorList>
            <consortium name="US DOE Joint Genome Institute (JGI-PGF)"/>
            <person name="Walter F."/>
            <person name="Albersmeier A."/>
            <person name="Kalinowski J."/>
            <person name="Ruckert C."/>
        </authorList>
    </citation>
    <scope>NUCLEOTIDE SEQUENCE [LARGE SCALE GENOMIC DNA]</scope>
    <source>
        <strain evidence="6 7">JCM 4255</strain>
    </source>
</reference>
<dbReference type="Gene3D" id="3.40.50.300">
    <property type="entry name" value="P-loop containing nucleotide triphosphate hydrolases"/>
    <property type="match status" value="1"/>
</dbReference>
<dbReference type="InterPro" id="IPR003959">
    <property type="entry name" value="ATPase_AAA_core"/>
</dbReference>
<name>A0A7G1N6Z6_9ACTN</name>
<dbReference type="EMBL" id="AP023439">
    <property type="protein sequence ID" value="BCL18878.1"/>
    <property type="molecule type" value="Genomic_DNA"/>
</dbReference>
<gene>
    <name evidence="6" type="ORF">GCM10017668_07210</name>
</gene>
<dbReference type="Proteomes" id="UP000516373">
    <property type="component" value="Chromosome"/>
</dbReference>
<organism evidence="6 7">
    <name type="scientific">Streptomyces tuirus</name>
    <dbReference type="NCBI Taxonomy" id="68278"/>
    <lineage>
        <taxon>Bacteria</taxon>
        <taxon>Bacillati</taxon>
        <taxon>Actinomycetota</taxon>
        <taxon>Actinomycetes</taxon>
        <taxon>Kitasatosporales</taxon>
        <taxon>Streptomycetaceae</taxon>
        <taxon>Streptomyces</taxon>
    </lineage>
</organism>
<keyword evidence="3" id="KW-0067">ATP-binding</keyword>
<evidence type="ECO:0000313" key="6">
    <source>
        <dbReference type="EMBL" id="BCL18878.1"/>
    </source>
</evidence>
<dbReference type="KEGG" id="stui:GCM10017668_07210"/>
<dbReference type="SMART" id="SM00382">
    <property type="entry name" value="AAA"/>
    <property type="match status" value="1"/>
</dbReference>
<comment type="similarity">
    <text evidence="1">Belongs to the AAA ATPase family.</text>
</comment>
<dbReference type="GO" id="GO:0016887">
    <property type="term" value="F:ATP hydrolysis activity"/>
    <property type="evidence" value="ECO:0007669"/>
    <property type="project" value="InterPro"/>
</dbReference>
<dbReference type="PRINTS" id="PR01217">
    <property type="entry name" value="PRICHEXTENSN"/>
</dbReference>